<evidence type="ECO:0000313" key="2">
    <source>
        <dbReference type="EMBL" id="KJR80948.1"/>
    </source>
</evidence>
<feature type="compositionally biased region" description="Basic and acidic residues" evidence="1">
    <location>
        <begin position="56"/>
        <end position="65"/>
    </location>
</feature>
<organism evidence="2 3">
    <name type="scientific">Sporothrix schenckii 1099-18</name>
    <dbReference type="NCBI Taxonomy" id="1397361"/>
    <lineage>
        <taxon>Eukaryota</taxon>
        <taxon>Fungi</taxon>
        <taxon>Dikarya</taxon>
        <taxon>Ascomycota</taxon>
        <taxon>Pezizomycotina</taxon>
        <taxon>Sordariomycetes</taxon>
        <taxon>Sordariomycetidae</taxon>
        <taxon>Ophiostomatales</taxon>
        <taxon>Ophiostomataceae</taxon>
        <taxon>Sporothrix</taxon>
    </lineage>
</organism>
<dbReference type="EMBL" id="AXCR01000012">
    <property type="protein sequence ID" value="KJR80948.1"/>
    <property type="molecule type" value="Genomic_DNA"/>
</dbReference>
<dbReference type="RefSeq" id="XP_016583624.1">
    <property type="nucleotide sequence ID" value="XM_016732490.1"/>
</dbReference>
<feature type="region of interest" description="Disordered" evidence="1">
    <location>
        <begin position="52"/>
        <end position="81"/>
    </location>
</feature>
<feature type="compositionally biased region" description="Polar residues" evidence="1">
    <location>
        <begin position="69"/>
        <end position="81"/>
    </location>
</feature>
<proteinExistence type="predicted"/>
<evidence type="ECO:0000256" key="1">
    <source>
        <dbReference type="SAM" id="MobiDB-lite"/>
    </source>
</evidence>
<reference evidence="2 3" key="2">
    <citation type="journal article" date="2015" name="Eukaryot. Cell">
        <title>Asexual propagation of a virulent clone complex in a human and feline outbreak of sporotrichosis.</title>
        <authorList>
            <person name="Teixeira Mde M."/>
            <person name="Rodrigues A.M."/>
            <person name="Tsui C.K."/>
            <person name="de Almeida L.G."/>
            <person name="Van Diepeningen A.D."/>
            <person name="van den Ende B.G."/>
            <person name="Fernandes G.F."/>
            <person name="Kano R."/>
            <person name="Hamelin R.C."/>
            <person name="Lopes-Bezerra L.M."/>
            <person name="Vasconcelos A.T."/>
            <person name="de Hoog S."/>
            <person name="de Camargo Z.P."/>
            <person name="Felipe M.S."/>
        </authorList>
    </citation>
    <scope>NUCLEOTIDE SEQUENCE [LARGE SCALE GENOMIC DNA]</scope>
    <source>
        <strain evidence="2 3">1099-18</strain>
    </source>
</reference>
<dbReference type="Proteomes" id="UP000033710">
    <property type="component" value="Unassembled WGS sequence"/>
</dbReference>
<protein>
    <submittedName>
        <fullName evidence="2">Uncharacterized protein</fullName>
    </submittedName>
</protein>
<gene>
    <name evidence="2" type="ORF">SPSK_05754</name>
</gene>
<evidence type="ECO:0000313" key="3">
    <source>
        <dbReference type="Proteomes" id="UP000033710"/>
    </source>
</evidence>
<sequence>MGAVYMPLSDMGCWSTINMRHNQMSPYAAPANDVSTNVYALSYRELPSGIAPLEMARPRTNERKARPQRNANKDSLWSKTL</sequence>
<dbReference type="VEuPathDB" id="FungiDB:SPSK_05754"/>
<name>A0A0F2LU07_SPOSC</name>
<accession>A0A0F2LU07</accession>
<dbReference type="KEGG" id="ssck:SPSK_05754"/>
<dbReference type="GeneID" id="27667767"/>
<comment type="caution">
    <text evidence="2">The sequence shown here is derived from an EMBL/GenBank/DDBJ whole genome shotgun (WGS) entry which is preliminary data.</text>
</comment>
<dbReference type="AlphaFoldDB" id="A0A0F2LU07"/>
<reference evidence="2 3" key="1">
    <citation type="journal article" date="2014" name="BMC Genomics">
        <title>Comparative genomics of the major fungal agents of human and animal Sporotrichosis: Sporothrix schenckii and Sporothrix brasiliensis.</title>
        <authorList>
            <person name="Teixeira M.M."/>
            <person name="de Almeida L.G."/>
            <person name="Kubitschek-Barreira P."/>
            <person name="Alves F.L."/>
            <person name="Kioshima E.S."/>
            <person name="Abadio A.K."/>
            <person name="Fernandes L."/>
            <person name="Derengowski L.S."/>
            <person name="Ferreira K.S."/>
            <person name="Souza R.C."/>
            <person name="Ruiz J.C."/>
            <person name="de Andrade N.C."/>
            <person name="Paes H.C."/>
            <person name="Nicola A.M."/>
            <person name="Albuquerque P."/>
            <person name="Gerber A.L."/>
            <person name="Martins V.P."/>
            <person name="Peconick L.D."/>
            <person name="Neto A.V."/>
            <person name="Chaucanez C.B."/>
            <person name="Silva P.A."/>
            <person name="Cunha O.L."/>
            <person name="de Oliveira F.F."/>
            <person name="dos Santos T.C."/>
            <person name="Barros A.L."/>
            <person name="Soares M.A."/>
            <person name="de Oliveira L.M."/>
            <person name="Marini M.M."/>
            <person name="Villalobos-Duno H."/>
            <person name="Cunha M.M."/>
            <person name="de Hoog S."/>
            <person name="da Silveira J.F."/>
            <person name="Henrissat B."/>
            <person name="Nino-Vega G.A."/>
            <person name="Cisalpino P.S."/>
            <person name="Mora-Montes H.M."/>
            <person name="Almeida S.R."/>
            <person name="Stajich J.E."/>
            <person name="Lopes-Bezerra L.M."/>
            <person name="Vasconcelos A.T."/>
            <person name="Felipe M.S."/>
        </authorList>
    </citation>
    <scope>NUCLEOTIDE SEQUENCE [LARGE SCALE GENOMIC DNA]</scope>
    <source>
        <strain evidence="2 3">1099-18</strain>
    </source>
</reference>